<dbReference type="STRING" id="796925.A0A137PDP3"/>
<dbReference type="AlphaFoldDB" id="A0A137PDP3"/>
<evidence type="ECO:0000313" key="2">
    <source>
        <dbReference type="EMBL" id="KXN73123.1"/>
    </source>
</evidence>
<evidence type="ECO:0000313" key="3">
    <source>
        <dbReference type="Proteomes" id="UP000070444"/>
    </source>
</evidence>
<dbReference type="Pfam" id="PF14625">
    <property type="entry name" value="Lustrin_cystein"/>
    <property type="match status" value="1"/>
</dbReference>
<dbReference type="Proteomes" id="UP000070444">
    <property type="component" value="Unassembled WGS sequence"/>
</dbReference>
<protein>
    <recommendedName>
        <fullName evidence="4">Carbohydrate-binding module family 18 protein</fullName>
    </recommendedName>
</protein>
<accession>A0A137PDP3</accession>
<gene>
    <name evidence="2" type="ORF">CONCODRAFT_68538</name>
</gene>
<feature type="signal peptide" evidence="1">
    <location>
        <begin position="1"/>
        <end position="22"/>
    </location>
</feature>
<reference evidence="2 3" key="1">
    <citation type="journal article" date="2015" name="Genome Biol. Evol.">
        <title>Phylogenomic analyses indicate that early fungi evolved digesting cell walls of algal ancestors of land plants.</title>
        <authorList>
            <person name="Chang Y."/>
            <person name="Wang S."/>
            <person name="Sekimoto S."/>
            <person name="Aerts A.L."/>
            <person name="Choi C."/>
            <person name="Clum A."/>
            <person name="LaButti K.M."/>
            <person name="Lindquist E.A."/>
            <person name="Yee Ngan C."/>
            <person name="Ohm R.A."/>
            <person name="Salamov A.A."/>
            <person name="Grigoriev I.V."/>
            <person name="Spatafora J.W."/>
            <person name="Berbee M.L."/>
        </authorList>
    </citation>
    <scope>NUCLEOTIDE SEQUENCE [LARGE SCALE GENOMIC DNA]</scope>
    <source>
        <strain evidence="2 3">NRRL 28638</strain>
    </source>
</reference>
<organism evidence="2 3">
    <name type="scientific">Conidiobolus coronatus (strain ATCC 28846 / CBS 209.66 / NRRL 28638)</name>
    <name type="common">Delacroixia coronata</name>
    <dbReference type="NCBI Taxonomy" id="796925"/>
    <lineage>
        <taxon>Eukaryota</taxon>
        <taxon>Fungi</taxon>
        <taxon>Fungi incertae sedis</taxon>
        <taxon>Zoopagomycota</taxon>
        <taxon>Entomophthoromycotina</taxon>
        <taxon>Entomophthoromycetes</taxon>
        <taxon>Entomophthorales</taxon>
        <taxon>Ancylistaceae</taxon>
        <taxon>Conidiobolus</taxon>
    </lineage>
</organism>
<evidence type="ECO:0000256" key="1">
    <source>
        <dbReference type="SAM" id="SignalP"/>
    </source>
</evidence>
<dbReference type="EMBL" id="KQ964441">
    <property type="protein sequence ID" value="KXN73123.1"/>
    <property type="molecule type" value="Genomic_DNA"/>
</dbReference>
<keyword evidence="1" id="KW-0732">Signal</keyword>
<sequence>MIFELLLIGFLNCQDLTTSASANEDASSKLTINPCGRQPMCNSNLKCAYGSTCQYINKSLLGCCQPSYPPIPPTLPSYPPMPTVDPPTYPSDPICGGFANQKCPEGYQCIMGGSGSVGKCVKYTTPSEPTCGGFANKQCPEGYKCVYKGTGDLGQCVKQTMCGGFAGAQCPYGQTCKYLTGADYGYCY</sequence>
<dbReference type="OrthoDB" id="3799394at2759"/>
<evidence type="ECO:0008006" key="4">
    <source>
        <dbReference type="Google" id="ProtNLM"/>
    </source>
</evidence>
<name>A0A137PDP3_CONC2</name>
<proteinExistence type="predicted"/>
<feature type="chain" id="PRO_5007294731" description="Carbohydrate-binding module family 18 protein" evidence="1">
    <location>
        <begin position="23"/>
        <end position="188"/>
    </location>
</feature>
<dbReference type="InterPro" id="IPR028150">
    <property type="entry name" value="Lustrin_cystein"/>
</dbReference>
<keyword evidence="3" id="KW-1185">Reference proteome</keyword>